<evidence type="ECO:0000313" key="3">
    <source>
        <dbReference type="Proteomes" id="UP000054988"/>
    </source>
</evidence>
<keyword evidence="1" id="KW-0812">Transmembrane</keyword>
<evidence type="ECO:0008006" key="4">
    <source>
        <dbReference type="Google" id="ProtNLM"/>
    </source>
</evidence>
<dbReference type="AlphaFoldDB" id="A0A0W0FY80"/>
<name>A0A0W0FY80_MONRR</name>
<dbReference type="EMBL" id="LATX01001501">
    <property type="protein sequence ID" value="KTB41224.1"/>
    <property type="molecule type" value="Genomic_DNA"/>
</dbReference>
<feature type="transmembrane region" description="Helical" evidence="1">
    <location>
        <begin position="44"/>
        <end position="66"/>
    </location>
</feature>
<comment type="caution">
    <text evidence="2">The sequence shown here is derived from an EMBL/GenBank/DDBJ whole genome shotgun (WGS) entry which is preliminary data.</text>
</comment>
<dbReference type="PANTHER" id="PTHR37471:SF1">
    <property type="entry name" value="AB HYDROLASE-1 DOMAIN-CONTAINING PROTEIN"/>
    <property type="match status" value="1"/>
</dbReference>
<dbReference type="Proteomes" id="UP000054988">
    <property type="component" value="Unassembled WGS sequence"/>
</dbReference>
<feature type="transmembrane region" description="Helical" evidence="1">
    <location>
        <begin position="9"/>
        <end position="32"/>
    </location>
</feature>
<dbReference type="SUPFAM" id="SSF53474">
    <property type="entry name" value="alpha/beta-Hydrolases"/>
    <property type="match status" value="1"/>
</dbReference>
<proteinExistence type="predicted"/>
<evidence type="ECO:0000256" key="1">
    <source>
        <dbReference type="SAM" id="Phobius"/>
    </source>
</evidence>
<dbReference type="eggNOG" id="ENOG502QW6Q">
    <property type="taxonomic scope" value="Eukaryota"/>
</dbReference>
<evidence type="ECO:0000313" key="2">
    <source>
        <dbReference type="EMBL" id="KTB41224.1"/>
    </source>
</evidence>
<protein>
    <recommendedName>
        <fullName evidence="4">AB hydrolase-1 domain-containing protein</fullName>
    </recommendedName>
</protein>
<organism evidence="2 3">
    <name type="scientific">Moniliophthora roreri</name>
    <name type="common">Frosty pod rot fungus</name>
    <name type="synonym">Monilia roreri</name>
    <dbReference type="NCBI Taxonomy" id="221103"/>
    <lineage>
        <taxon>Eukaryota</taxon>
        <taxon>Fungi</taxon>
        <taxon>Dikarya</taxon>
        <taxon>Basidiomycota</taxon>
        <taxon>Agaricomycotina</taxon>
        <taxon>Agaricomycetes</taxon>
        <taxon>Agaricomycetidae</taxon>
        <taxon>Agaricales</taxon>
        <taxon>Marasmiineae</taxon>
        <taxon>Marasmiaceae</taxon>
        <taxon>Moniliophthora</taxon>
    </lineage>
</organism>
<keyword evidence="1" id="KW-1133">Transmembrane helix</keyword>
<accession>A0A0W0FY80</accession>
<dbReference type="PANTHER" id="PTHR37471">
    <property type="entry name" value="UNNAMED PRODUCT"/>
    <property type="match status" value="1"/>
</dbReference>
<sequence length="632" mass="72624">MIGTTLHEYLFILLSILALRLIAPASILYIIYSACALFDYTSRNLFFVWILAYAIAETLFCFGVYWPQRIHLNKGILHDMPTPLTRVEREALFSKCASIALSFPDPLASYPLGWFLTQGKLKRQNVVEWLLWALYSCEPRDAPLDEWKDELDGYIRRIEERIGYKLEDGYGNTVRSMKLSFDPVRTTYRPLIWYLTVGAIDMLTASRLYFLGFTHYFPNRPFRSIFSALPFRIFTLFSRTSATPFLPYWCRPHTSSNRDPMVFIHGIGIGLHPYIPLIAKLVREDPEVGILLVELLPISNRILLPILGSCTRTFPIPIRQTMLDALYDTMNSLGNDWRRAVLVAHSYGTAIAAHDIRTRLRVQTRTDTDPYHDVDPTDDSNTESRLPIFTSYLLIDPISLLLHLPPVAYNFLYRSPWRNRSNELAIRGHQSLWQKLFNGYNGNEWQLWYFASRDLEVAHTLSRRFFWNEVVLWKEDLGLTPDAHAPTSSSQIPVGIVLSGNDQIVPADTVRSYLTGGGDAQHSLTSGERDCVEDVLVDISEDNDSQSSHASSPPGWTHKRMGAFEHYHFPQARFSNTDNKASQPSFRLEEILYYPGLDHATVFDTSERRQGLLDTLRRYSTRSIDDERLTSD</sequence>
<dbReference type="InterPro" id="IPR029058">
    <property type="entry name" value="AB_hydrolase_fold"/>
</dbReference>
<dbReference type="Gene3D" id="3.40.50.1820">
    <property type="entry name" value="alpha/beta hydrolase"/>
    <property type="match status" value="1"/>
</dbReference>
<reference evidence="2 3" key="1">
    <citation type="submission" date="2015-12" db="EMBL/GenBank/DDBJ databases">
        <title>Draft genome sequence of Moniliophthora roreri, the causal agent of frosty pod rot of cacao.</title>
        <authorList>
            <person name="Aime M.C."/>
            <person name="Diaz-Valderrama J.R."/>
            <person name="Kijpornyongpan T."/>
            <person name="Phillips-Mora W."/>
        </authorList>
    </citation>
    <scope>NUCLEOTIDE SEQUENCE [LARGE SCALE GENOMIC DNA]</scope>
    <source>
        <strain evidence="2 3">MCA 2952</strain>
    </source>
</reference>
<gene>
    <name evidence="2" type="ORF">WG66_6192</name>
</gene>
<keyword evidence="1" id="KW-0472">Membrane</keyword>